<keyword evidence="7" id="KW-1185">Reference proteome</keyword>
<evidence type="ECO:0000256" key="5">
    <source>
        <dbReference type="RuleBase" id="RU000562"/>
    </source>
</evidence>
<organism evidence="6 7">
    <name type="scientific">Puniceicoccus vermicola</name>
    <dbReference type="NCBI Taxonomy" id="388746"/>
    <lineage>
        <taxon>Bacteria</taxon>
        <taxon>Pseudomonadati</taxon>
        <taxon>Verrucomicrobiota</taxon>
        <taxon>Opitutia</taxon>
        <taxon>Puniceicoccales</taxon>
        <taxon>Puniceicoccaceae</taxon>
        <taxon>Puniceicoccus</taxon>
    </lineage>
</organism>
<keyword evidence="4 5" id="KW-0694">RNA-binding</keyword>
<dbReference type="SUPFAM" id="SSF141091">
    <property type="entry name" value="L21p-like"/>
    <property type="match status" value="1"/>
</dbReference>
<dbReference type="Proteomes" id="UP000525652">
    <property type="component" value="Unassembled WGS sequence"/>
</dbReference>
<dbReference type="EMBL" id="JACHVA010000017">
    <property type="protein sequence ID" value="MBC2600395.1"/>
    <property type="molecule type" value="Genomic_DNA"/>
</dbReference>
<dbReference type="PANTHER" id="PTHR21349:SF0">
    <property type="entry name" value="LARGE RIBOSOMAL SUBUNIT PROTEIN BL21M"/>
    <property type="match status" value="1"/>
</dbReference>
<evidence type="ECO:0000313" key="6">
    <source>
        <dbReference type="EMBL" id="MBC2600395.1"/>
    </source>
</evidence>
<comment type="caution">
    <text evidence="6">The sequence shown here is derived from an EMBL/GenBank/DDBJ whole genome shotgun (WGS) entry which is preliminary data.</text>
</comment>
<comment type="subunit">
    <text evidence="4">Part of the 50S ribosomal subunit. Contacts protein L20.</text>
</comment>
<dbReference type="GO" id="GO:0005737">
    <property type="term" value="C:cytoplasm"/>
    <property type="evidence" value="ECO:0007669"/>
    <property type="project" value="UniProtKB-ARBA"/>
</dbReference>
<dbReference type="HAMAP" id="MF_01363">
    <property type="entry name" value="Ribosomal_bL21"/>
    <property type="match status" value="1"/>
</dbReference>
<proteinExistence type="inferred from homology"/>
<evidence type="ECO:0000313" key="7">
    <source>
        <dbReference type="Proteomes" id="UP000525652"/>
    </source>
</evidence>
<dbReference type="AlphaFoldDB" id="A0A7X1E2E7"/>
<dbReference type="RefSeq" id="WP_185691144.1">
    <property type="nucleotide sequence ID" value="NZ_JACHVA010000017.1"/>
</dbReference>
<dbReference type="InterPro" id="IPR028909">
    <property type="entry name" value="bL21-like"/>
</dbReference>
<evidence type="ECO:0000256" key="1">
    <source>
        <dbReference type="ARBA" id="ARBA00008563"/>
    </source>
</evidence>
<dbReference type="NCBIfam" id="TIGR00061">
    <property type="entry name" value="L21"/>
    <property type="match status" value="1"/>
</dbReference>
<dbReference type="GO" id="GO:1990904">
    <property type="term" value="C:ribonucleoprotein complex"/>
    <property type="evidence" value="ECO:0007669"/>
    <property type="project" value="UniProtKB-KW"/>
</dbReference>
<accession>A0A7X1E2E7</accession>
<comment type="function">
    <text evidence="4 5">This protein binds to 23S rRNA in the presence of protein L20.</text>
</comment>
<comment type="similarity">
    <text evidence="1 4 5">Belongs to the bacterial ribosomal protein bL21 family.</text>
</comment>
<dbReference type="GO" id="GO:0003735">
    <property type="term" value="F:structural constituent of ribosome"/>
    <property type="evidence" value="ECO:0007669"/>
    <property type="project" value="InterPro"/>
</dbReference>
<gene>
    <name evidence="4 6" type="primary">rplU</name>
    <name evidence="6" type="ORF">H5P30_01225</name>
</gene>
<dbReference type="GO" id="GO:0005840">
    <property type="term" value="C:ribosome"/>
    <property type="evidence" value="ECO:0007669"/>
    <property type="project" value="UniProtKB-KW"/>
</dbReference>
<evidence type="ECO:0000256" key="3">
    <source>
        <dbReference type="ARBA" id="ARBA00023274"/>
    </source>
</evidence>
<dbReference type="Pfam" id="PF00829">
    <property type="entry name" value="Ribosomal_L21p"/>
    <property type="match status" value="1"/>
</dbReference>
<dbReference type="InterPro" id="IPR001787">
    <property type="entry name" value="Ribosomal_bL21"/>
</dbReference>
<keyword evidence="3 4" id="KW-0687">Ribonucleoprotein</keyword>
<evidence type="ECO:0000256" key="2">
    <source>
        <dbReference type="ARBA" id="ARBA00022980"/>
    </source>
</evidence>
<dbReference type="GO" id="GO:0006412">
    <property type="term" value="P:translation"/>
    <property type="evidence" value="ECO:0007669"/>
    <property type="project" value="UniProtKB-UniRule"/>
</dbReference>
<dbReference type="PANTHER" id="PTHR21349">
    <property type="entry name" value="50S RIBOSOMAL PROTEIN L21"/>
    <property type="match status" value="1"/>
</dbReference>
<dbReference type="GO" id="GO:0019843">
    <property type="term" value="F:rRNA binding"/>
    <property type="evidence" value="ECO:0007669"/>
    <property type="project" value="UniProtKB-UniRule"/>
</dbReference>
<keyword evidence="4 5" id="KW-0699">rRNA-binding</keyword>
<protein>
    <recommendedName>
        <fullName evidence="4">Large ribosomal subunit protein bL21</fullName>
    </recommendedName>
</protein>
<dbReference type="InterPro" id="IPR036164">
    <property type="entry name" value="bL21-like_sf"/>
</dbReference>
<reference evidence="6 7" key="1">
    <citation type="submission" date="2020-07" db="EMBL/GenBank/DDBJ databases">
        <authorList>
            <person name="Feng X."/>
        </authorList>
    </citation>
    <scope>NUCLEOTIDE SEQUENCE [LARGE SCALE GENOMIC DNA]</scope>
    <source>
        <strain evidence="6 7">JCM14086</strain>
    </source>
</reference>
<name>A0A7X1E2E7_9BACT</name>
<evidence type="ECO:0000256" key="4">
    <source>
        <dbReference type="HAMAP-Rule" id="MF_01363"/>
    </source>
</evidence>
<keyword evidence="2 4" id="KW-0689">Ribosomal protein</keyword>
<sequence length="105" mass="11775">MKATIQSQGRQFTVSEQDVLFLNRIDGAEEGSDVEVREVLMVGSGAEARIGTPFVEGASVTLKVLENKKARKVTVFKKHRRQGYKRRRGHRQHLSVVRVESIQAG</sequence>